<evidence type="ECO:0000259" key="1">
    <source>
        <dbReference type="Pfam" id="PF01979"/>
    </source>
</evidence>
<accession>A0A410MC26</accession>
<reference evidence="2 3" key="1">
    <citation type="submission" date="2018-01" db="EMBL/GenBank/DDBJ databases">
        <title>The whole genome sequencing and assembly of Halobacillus litoralis ERB031 strain.</title>
        <authorList>
            <person name="Lee S.-J."/>
            <person name="Park M.-K."/>
            <person name="Kim J.-Y."/>
            <person name="Lee Y.-J."/>
            <person name="Yi H."/>
            <person name="Bahn Y.-S."/>
            <person name="Kim J.F."/>
            <person name="Lee D.-W."/>
        </authorList>
    </citation>
    <scope>NUCLEOTIDE SEQUENCE [LARGE SCALE GENOMIC DNA]</scope>
    <source>
        <strain evidence="2 3">ERB 031</strain>
    </source>
</reference>
<dbReference type="PANTHER" id="PTHR43794">
    <property type="entry name" value="AMINOHYDROLASE SSNA-RELATED"/>
    <property type="match status" value="1"/>
</dbReference>
<dbReference type="Proteomes" id="UP000287756">
    <property type="component" value="Chromosome"/>
</dbReference>
<organism evidence="2 3">
    <name type="scientific">Halobacillus litoralis</name>
    <dbReference type="NCBI Taxonomy" id="45668"/>
    <lineage>
        <taxon>Bacteria</taxon>
        <taxon>Bacillati</taxon>
        <taxon>Bacillota</taxon>
        <taxon>Bacilli</taxon>
        <taxon>Bacillales</taxon>
        <taxon>Bacillaceae</taxon>
        <taxon>Halobacillus</taxon>
    </lineage>
</organism>
<dbReference type="Gene3D" id="3.20.20.140">
    <property type="entry name" value="Metal-dependent hydrolases"/>
    <property type="match status" value="1"/>
</dbReference>
<feature type="domain" description="Amidohydrolase-related" evidence="1">
    <location>
        <begin position="54"/>
        <end position="424"/>
    </location>
</feature>
<dbReference type="AlphaFoldDB" id="A0A410MC26"/>
<dbReference type="EMBL" id="CP026118">
    <property type="protein sequence ID" value="QAS52205.1"/>
    <property type="molecule type" value="Genomic_DNA"/>
</dbReference>
<evidence type="ECO:0000313" key="2">
    <source>
        <dbReference type="EMBL" id="QAS52205.1"/>
    </source>
</evidence>
<dbReference type="Pfam" id="PF01979">
    <property type="entry name" value="Amidohydro_1"/>
    <property type="match status" value="1"/>
</dbReference>
<dbReference type="Gene3D" id="2.30.40.10">
    <property type="entry name" value="Urease, subunit C, domain 1"/>
    <property type="match status" value="1"/>
</dbReference>
<dbReference type="InterPro" id="IPR050287">
    <property type="entry name" value="MTA/SAH_deaminase"/>
</dbReference>
<protein>
    <recommendedName>
        <fullName evidence="1">Amidohydrolase-related domain-containing protein</fullName>
    </recommendedName>
</protein>
<dbReference type="InterPro" id="IPR011059">
    <property type="entry name" value="Metal-dep_hydrolase_composite"/>
</dbReference>
<gene>
    <name evidence="2" type="ORF">HLI_08165</name>
</gene>
<evidence type="ECO:0000313" key="3">
    <source>
        <dbReference type="Proteomes" id="UP000287756"/>
    </source>
</evidence>
<name>A0A410MC26_9BACI</name>
<proteinExistence type="predicted"/>
<dbReference type="InterPro" id="IPR006680">
    <property type="entry name" value="Amidohydro-rel"/>
</dbReference>
<dbReference type="OrthoDB" id="9807210at2"/>
<dbReference type="SUPFAM" id="SSF51338">
    <property type="entry name" value="Composite domain of metallo-dependent hydrolases"/>
    <property type="match status" value="1"/>
</dbReference>
<dbReference type="KEGG" id="hli:HLI_08165"/>
<dbReference type="SUPFAM" id="SSF51556">
    <property type="entry name" value="Metallo-dependent hydrolases"/>
    <property type="match status" value="1"/>
</dbReference>
<dbReference type="RefSeq" id="WP_128524498.1">
    <property type="nucleotide sequence ID" value="NZ_CANLVY010000002.1"/>
</dbReference>
<sequence>MSTVIENAEWISPRSGGVKRGNILIKEGKIEKILPSGTSPDNNYEAIDATGQLIIPGMTNAHYHSYSNLLKGTEHDLPLEVWSLYTVAYGHSLSDEDIYLAVLLGAIEMIRSGVTGCIDHFPHLPRSQAALEAYHDSGMHVSFAPMMHDVPDHHFLKLKLPVELREKLESVAPRTVSEMHDFYHDLIRNWHTRDGRIHIILGPNAPQRCSFEALDLCSHLSEEFDLKVHTHLLETLIQRDLGKVHYDGGMLAHMQNAGILNERLSVAHAIWLEVKELDLLKGRGVSVIHNPGSNMTLGSGKAPIAEFLQRGIPVGLGTDASNCGTSHSLFETMRFAAMMHRVDERAFENWPKASQTFEMATVHGANIMGYGNRRGEIREGYDADLVFLRKNTTTWSNIHDEISQLVFHENGQSIESVMIRGEWVLRNNRITAFNEQQVIERVQERAEALRINSREAVGFADRLRPYVESFYNNFYNGRK</sequence>
<dbReference type="PANTHER" id="PTHR43794:SF5">
    <property type="entry name" value="CHLOROHYDROLASE FAMILY PROTEIN"/>
    <property type="match status" value="1"/>
</dbReference>
<dbReference type="InterPro" id="IPR032466">
    <property type="entry name" value="Metal_Hydrolase"/>
</dbReference>
<dbReference type="GO" id="GO:0016810">
    <property type="term" value="F:hydrolase activity, acting on carbon-nitrogen (but not peptide) bonds"/>
    <property type="evidence" value="ECO:0007669"/>
    <property type="project" value="InterPro"/>
</dbReference>